<accession>A0AAU7DP48</accession>
<dbReference type="CDD" id="cd07527">
    <property type="entry name" value="HAD_ScGPP-like"/>
    <property type="match status" value="1"/>
</dbReference>
<name>A0AAU7DP48_9BACT</name>
<dbReference type="InterPro" id="IPR023198">
    <property type="entry name" value="PGP-like_dom2"/>
</dbReference>
<dbReference type="Gene3D" id="1.10.150.240">
    <property type="entry name" value="Putative phosphatase, domain 2"/>
    <property type="match status" value="1"/>
</dbReference>
<proteinExistence type="predicted"/>
<dbReference type="GO" id="GO:0050308">
    <property type="term" value="F:sugar-phosphatase activity"/>
    <property type="evidence" value="ECO:0007669"/>
    <property type="project" value="TreeGrafter"/>
</dbReference>
<dbReference type="SUPFAM" id="SSF56784">
    <property type="entry name" value="HAD-like"/>
    <property type="match status" value="1"/>
</dbReference>
<dbReference type="RefSeq" id="WP_348265149.1">
    <property type="nucleotide sequence ID" value="NZ_CP121196.1"/>
</dbReference>
<dbReference type="NCBIfam" id="TIGR01509">
    <property type="entry name" value="HAD-SF-IA-v3"/>
    <property type="match status" value="1"/>
</dbReference>
<dbReference type="SFLD" id="SFLDG01129">
    <property type="entry name" value="C1.5:_HAD__Beta-PGM__Phosphata"/>
    <property type="match status" value="1"/>
</dbReference>
<sequence length="229" mass="24315">MARHIAASPVEIRCKGVLFDMDGILISSIGSVERSWSKWAEMRGVDPEYACKTAHGRRAIETAALLRPDLDSEAELKLIEDIELADGEGLAVLPGVLTMLEALPSNRWTVVTSATERLARMRLSQAGIPVPPGLITANDVTQGKPDPAPYLAGAALLGLPPEECVVFEDAESGTLAGRAAGCTVIATTFSHEAESLSAAHYLIEDVTGVQVRKLDGEQGIVLTFTPLAE</sequence>
<dbReference type="AlphaFoldDB" id="A0AAU7DP48"/>
<dbReference type="InterPro" id="IPR006439">
    <property type="entry name" value="HAD-SF_hydro_IA"/>
</dbReference>
<dbReference type="PANTHER" id="PTHR43481">
    <property type="entry name" value="FRUCTOSE-1-PHOSPHATE PHOSPHATASE"/>
    <property type="match status" value="1"/>
</dbReference>
<keyword evidence="1" id="KW-0378">Hydrolase</keyword>
<dbReference type="InterPro" id="IPR023214">
    <property type="entry name" value="HAD_sf"/>
</dbReference>
<evidence type="ECO:0000313" key="1">
    <source>
        <dbReference type="EMBL" id="XBH19927.1"/>
    </source>
</evidence>
<dbReference type="Pfam" id="PF00702">
    <property type="entry name" value="Hydrolase"/>
    <property type="match status" value="1"/>
</dbReference>
<dbReference type="EMBL" id="CP121196">
    <property type="protein sequence ID" value="XBH19927.1"/>
    <property type="molecule type" value="Genomic_DNA"/>
</dbReference>
<dbReference type="SFLD" id="SFLDS00003">
    <property type="entry name" value="Haloacid_Dehalogenase"/>
    <property type="match status" value="1"/>
</dbReference>
<dbReference type="InterPro" id="IPR051806">
    <property type="entry name" value="HAD-like_SPP"/>
</dbReference>
<dbReference type="PANTHER" id="PTHR43481:SF4">
    <property type="entry name" value="GLYCEROL-1-PHOSPHATE PHOSPHOHYDROLASE 1-RELATED"/>
    <property type="match status" value="1"/>
</dbReference>
<organism evidence="1">
    <name type="scientific">Telmatobacter sp. DSM 110680</name>
    <dbReference type="NCBI Taxonomy" id="3036704"/>
    <lineage>
        <taxon>Bacteria</taxon>
        <taxon>Pseudomonadati</taxon>
        <taxon>Acidobacteriota</taxon>
        <taxon>Terriglobia</taxon>
        <taxon>Terriglobales</taxon>
        <taxon>Acidobacteriaceae</taxon>
        <taxon>Telmatobacter</taxon>
    </lineage>
</organism>
<dbReference type="InterPro" id="IPR036412">
    <property type="entry name" value="HAD-like_sf"/>
</dbReference>
<dbReference type="Gene3D" id="3.40.50.1000">
    <property type="entry name" value="HAD superfamily/HAD-like"/>
    <property type="match status" value="1"/>
</dbReference>
<protein>
    <submittedName>
        <fullName evidence="1">HAD family hydrolase</fullName>
    </submittedName>
</protein>
<reference evidence="1" key="1">
    <citation type="submission" date="2023-03" db="EMBL/GenBank/DDBJ databases">
        <title>Edaphobacter sp.</title>
        <authorList>
            <person name="Huber K.J."/>
            <person name="Papendorf J."/>
            <person name="Pilke C."/>
            <person name="Bunk B."/>
            <person name="Sproeer C."/>
            <person name="Pester M."/>
        </authorList>
    </citation>
    <scope>NUCLEOTIDE SEQUENCE</scope>
    <source>
        <strain evidence="1">DSM 110680</strain>
    </source>
</reference>
<gene>
    <name evidence="1" type="ORF">P8935_11545</name>
</gene>